<dbReference type="InterPro" id="IPR017850">
    <property type="entry name" value="Alkaline_phosphatase_core_sf"/>
</dbReference>
<comment type="caution">
    <text evidence="8">The sequence shown here is derived from an EMBL/GenBank/DDBJ whole genome shotgun (WGS) entry which is preliminary data.</text>
</comment>
<keyword evidence="2 4" id="KW-0479">Metal-binding</keyword>
<keyword evidence="1 5" id="KW-0597">Phosphoprotein</keyword>
<dbReference type="CDD" id="cd16016">
    <property type="entry name" value="AP-SPAP"/>
    <property type="match status" value="1"/>
</dbReference>
<accession>A0A2S7UDQ6</accession>
<name>A0A2S7UDQ6_9FLAO</name>
<keyword evidence="9" id="KW-1185">Reference proteome</keyword>
<evidence type="ECO:0000256" key="2">
    <source>
        <dbReference type="ARBA" id="ARBA00022723"/>
    </source>
</evidence>
<dbReference type="GO" id="GO:0046872">
    <property type="term" value="F:metal ion binding"/>
    <property type="evidence" value="ECO:0007669"/>
    <property type="project" value="UniProtKB-KW"/>
</dbReference>
<dbReference type="Pfam" id="PF01663">
    <property type="entry name" value="Phosphodiest"/>
    <property type="match status" value="1"/>
</dbReference>
<dbReference type="Gene3D" id="3.40.720.10">
    <property type="entry name" value="Alkaline Phosphatase, subunit A"/>
    <property type="match status" value="1"/>
</dbReference>
<evidence type="ECO:0000256" key="1">
    <source>
        <dbReference type="ARBA" id="ARBA00022553"/>
    </source>
</evidence>
<dbReference type="EMBL" id="MTPW01000001">
    <property type="protein sequence ID" value="PQJ33078.1"/>
    <property type="molecule type" value="Genomic_DNA"/>
</dbReference>
<dbReference type="InterPro" id="IPR002591">
    <property type="entry name" value="Phosphodiest/P_Trfase"/>
</dbReference>
<evidence type="ECO:0000256" key="4">
    <source>
        <dbReference type="PIRNR" id="PIRNR031924"/>
    </source>
</evidence>
<dbReference type="Proteomes" id="UP000239747">
    <property type="component" value="Unassembled WGS sequence"/>
</dbReference>
<gene>
    <name evidence="8" type="ORF">BST92_14625</name>
</gene>
<dbReference type="PANTHER" id="PTHR10151">
    <property type="entry name" value="ECTONUCLEOTIDE PYROPHOSPHATASE/PHOSPHODIESTERASE"/>
    <property type="match status" value="1"/>
</dbReference>
<reference evidence="8 9" key="1">
    <citation type="submission" date="2017-01" db="EMBL/GenBank/DDBJ databases">
        <title>Trade-off between light-utilization and light-protection in marine flavobacteria.</title>
        <authorList>
            <person name="Kumagai Y."/>
            <person name="Yoshizawa S."/>
            <person name="Kogure K."/>
            <person name="Iwasaki W."/>
        </authorList>
    </citation>
    <scope>NUCLEOTIDE SEQUENCE [LARGE SCALE GENOMIC DNA]</scope>
    <source>
        <strain evidence="8 9">KCTC 32109</strain>
    </source>
</reference>
<dbReference type="PIRSF" id="PIRSF031924">
    <property type="entry name" value="Pi-irrepressible_AP"/>
    <property type="match status" value="1"/>
</dbReference>
<protein>
    <submittedName>
        <fullName evidence="8">Alkaline phosphatase</fullName>
    </submittedName>
</protein>
<feature type="chain" id="PRO_5015419077" evidence="7">
    <location>
        <begin position="24"/>
        <end position="561"/>
    </location>
</feature>
<dbReference type="GO" id="GO:0004035">
    <property type="term" value="F:alkaline phosphatase activity"/>
    <property type="evidence" value="ECO:0007669"/>
    <property type="project" value="InterPro"/>
</dbReference>
<organism evidence="8 9">
    <name type="scientific">Nonlabens arenilitoris</name>
    <dbReference type="NCBI Taxonomy" id="1217969"/>
    <lineage>
        <taxon>Bacteria</taxon>
        <taxon>Pseudomonadati</taxon>
        <taxon>Bacteroidota</taxon>
        <taxon>Flavobacteriia</taxon>
        <taxon>Flavobacteriales</taxon>
        <taxon>Flavobacteriaceae</taxon>
        <taxon>Nonlabens</taxon>
    </lineage>
</organism>
<feature type="binding site" evidence="6">
    <location>
        <position position="116"/>
    </location>
    <ligand>
        <name>substrate</name>
    </ligand>
</feature>
<dbReference type="PANTHER" id="PTHR10151:SF120">
    <property type="entry name" value="BIS(5'-ADENOSYL)-TRIPHOSPHATASE"/>
    <property type="match status" value="1"/>
</dbReference>
<dbReference type="SUPFAM" id="SSF53649">
    <property type="entry name" value="Alkaline phosphatase-like"/>
    <property type="match status" value="1"/>
</dbReference>
<dbReference type="AlphaFoldDB" id="A0A2S7UDQ6"/>
<feature type="active site" description="Phosphothreonine intermediate" evidence="5">
    <location>
        <position position="95"/>
    </location>
</feature>
<evidence type="ECO:0000256" key="3">
    <source>
        <dbReference type="ARBA" id="ARBA00022729"/>
    </source>
</evidence>
<feature type="signal peptide" evidence="7">
    <location>
        <begin position="1"/>
        <end position="23"/>
    </location>
</feature>
<keyword evidence="3 7" id="KW-0732">Signal</keyword>
<evidence type="ECO:0000256" key="7">
    <source>
        <dbReference type="SAM" id="SignalP"/>
    </source>
</evidence>
<evidence type="ECO:0000256" key="6">
    <source>
        <dbReference type="PIRSR" id="PIRSR031924-51"/>
    </source>
</evidence>
<dbReference type="PROSITE" id="PS51257">
    <property type="entry name" value="PROKAR_LIPOPROTEIN"/>
    <property type="match status" value="1"/>
</dbReference>
<feature type="binding site" evidence="6">
    <location>
        <begin position="177"/>
        <end position="179"/>
    </location>
    <ligand>
        <name>substrate</name>
    </ligand>
</feature>
<dbReference type="NCBIfam" id="NF042991">
    <property type="entry name" value="alk_phos_PafA"/>
    <property type="match status" value="1"/>
</dbReference>
<proteinExistence type="predicted"/>
<dbReference type="RefSeq" id="WP_170061763.1">
    <property type="nucleotide sequence ID" value="NZ_MTPW01000001.1"/>
</dbReference>
<evidence type="ECO:0000313" key="9">
    <source>
        <dbReference type="Proteomes" id="UP000239747"/>
    </source>
</evidence>
<sequence>MKSFWTALLFTFLLISCGTLPQKQETLTNNSKNTQPFSTTNTVKPKLVVGIVVDQMRYDYLTRFYNRYGDGGFKRLMNHGFNLTNNHYNYVPTYTAPGHASIYTGTSPMNNGIIGNNWFDKFENKSIYNASDDSVEPVGTTNAEGKMSPRRLLTTTVTDELELHTQGRSKVIGISIKDRGAILPAGHAADAAYWYRGGDEGTFISSTFYMNELPQWVKEYNSSNPSQSYMKEWNTLYPLDSYLASGTDLNEFEKAPRGKETATFPYDLPALQDKNGGYSLLKATPYGNSLVADFAIAALHNEQMGKDHIPDFLAISFSSTDYVGHQYGVNAVELEDTYLRLDLEIERLLNALDNQVGDGNYTIFLTADHGAVNNPAYLQSQGIAAGYFENDDLEKFLKEKLTSTYGNELLIKKISNSQVFLDYQELEKAQLKSEEVQRYLSILLTNYPSVDKVFTREALTNSNFTDGVGALIQNGFHHKRSGDVVYVLEPGVISYSRTGSTHGSSQSYDTHVPLLFYGAGINKGTSAQRTHIIDIAPTISNLLGISFPNGTTGNPILSVLK</sequence>
<dbReference type="InterPro" id="IPR026263">
    <property type="entry name" value="Alkaline_phosphatase_prok"/>
</dbReference>
<evidence type="ECO:0000313" key="8">
    <source>
        <dbReference type="EMBL" id="PQJ33078.1"/>
    </source>
</evidence>
<dbReference type="Gene3D" id="3.30.1360.150">
    <property type="match status" value="1"/>
</dbReference>
<evidence type="ECO:0000256" key="5">
    <source>
        <dbReference type="PIRSR" id="PIRSR031924-50"/>
    </source>
</evidence>